<keyword evidence="4" id="KW-1185">Reference proteome</keyword>
<accession>A0A1M2W0V9</accession>
<feature type="compositionally biased region" description="Polar residues" evidence="2">
    <location>
        <begin position="77"/>
        <end position="90"/>
    </location>
</feature>
<feature type="compositionally biased region" description="Basic and acidic residues" evidence="2">
    <location>
        <begin position="95"/>
        <end position="110"/>
    </location>
</feature>
<evidence type="ECO:0008006" key="5">
    <source>
        <dbReference type="Google" id="ProtNLM"/>
    </source>
</evidence>
<organism evidence="3 4">
    <name type="scientific">Trametes pubescens</name>
    <name type="common">White-rot fungus</name>
    <dbReference type="NCBI Taxonomy" id="154538"/>
    <lineage>
        <taxon>Eukaryota</taxon>
        <taxon>Fungi</taxon>
        <taxon>Dikarya</taxon>
        <taxon>Basidiomycota</taxon>
        <taxon>Agaricomycotina</taxon>
        <taxon>Agaricomycetes</taxon>
        <taxon>Polyporales</taxon>
        <taxon>Polyporaceae</taxon>
        <taxon>Trametes</taxon>
    </lineage>
</organism>
<feature type="compositionally biased region" description="Polar residues" evidence="2">
    <location>
        <begin position="112"/>
        <end position="121"/>
    </location>
</feature>
<evidence type="ECO:0000313" key="3">
    <source>
        <dbReference type="EMBL" id="OJT13410.1"/>
    </source>
</evidence>
<protein>
    <recommendedName>
        <fullName evidence="5">THO1-MOS11 C-terminal domain-containing protein</fullName>
    </recommendedName>
</protein>
<dbReference type="OMA" id="HEERYIE"/>
<evidence type="ECO:0000313" key="4">
    <source>
        <dbReference type="Proteomes" id="UP000184267"/>
    </source>
</evidence>
<dbReference type="PANTHER" id="PTHR46551:SF1">
    <property type="entry name" value="SAP DOMAIN-CONTAINING RIBONUCLEOPROTEIN"/>
    <property type="match status" value="1"/>
</dbReference>
<sequence length="245" mass="25741">MPPLPDLDTPPSTHPPPLVFMESKLSVPASSSAEKALKVVDLKDLLNKAGTPIPSKANKQDLINKILATPAAVDVYNQQHGGAPAQTTSKPALKAPEKPQASEEPARVSEEPTLSSTSTVDTAEIINAQDEEAERRKARAARFGIPIVEPPKAKPAPAQKKEKAAANGKAAKIAVATTPEDVEKLSARAARFGIQAPAADAAKTNGTTNGRKRAAPPPDPVDDEELARRKKRAERFGIPMVGASA</sequence>
<feature type="region of interest" description="Disordered" evidence="2">
    <location>
        <begin position="77"/>
        <end position="171"/>
    </location>
</feature>
<dbReference type="EMBL" id="MNAD01000410">
    <property type="protein sequence ID" value="OJT13410.1"/>
    <property type="molecule type" value="Genomic_DNA"/>
</dbReference>
<dbReference type="InterPro" id="IPR052240">
    <property type="entry name" value="SAP_domain_ribonucleoprotein"/>
</dbReference>
<dbReference type="GO" id="GO:0005634">
    <property type="term" value="C:nucleus"/>
    <property type="evidence" value="ECO:0007669"/>
    <property type="project" value="TreeGrafter"/>
</dbReference>
<evidence type="ECO:0000256" key="2">
    <source>
        <dbReference type="SAM" id="MobiDB-lite"/>
    </source>
</evidence>
<comment type="caution">
    <text evidence="3">The sequence shown here is derived from an EMBL/GenBank/DDBJ whole genome shotgun (WGS) entry which is preliminary data.</text>
</comment>
<dbReference type="OrthoDB" id="445357at2759"/>
<dbReference type="AlphaFoldDB" id="A0A1M2W0V9"/>
<evidence type="ECO:0000256" key="1">
    <source>
        <dbReference type="ARBA" id="ARBA00022553"/>
    </source>
</evidence>
<dbReference type="STRING" id="154538.A0A1M2W0V9"/>
<feature type="region of interest" description="Disordered" evidence="2">
    <location>
        <begin position="195"/>
        <end position="245"/>
    </location>
</feature>
<reference evidence="3 4" key="1">
    <citation type="submission" date="2016-10" db="EMBL/GenBank/DDBJ databases">
        <title>Genome sequence of the basidiomycete white-rot fungus Trametes pubescens.</title>
        <authorList>
            <person name="Makela M.R."/>
            <person name="Granchi Z."/>
            <person name="Peng M."/>
            <person name="De Vries R.P."/>
            <person name="Grigoriev I."/>
            <person name="Riley R."/>
            <person name="Hilden K."/>
        </authorList>
    </citation>
    <scope>NUCLEOTIDE SEQUENCE [LARGE SCALE GENOMIC DNA]</scope>
    <source>
        <strain evidence="3 4">FBCC735</strain>
    </source>
</reference>
<dbReference type="PANTHER" id="PTHR46551">
    <property type="entry name" value="SAP DOMAIN-CONTAINING RIBONUCLEOPROTEIN"/>
    <property type="match status" value="1"/>
</dbReference>
<keyword evidence="1" id="KW-0597">Phosphoprotein</keyword>
<dbReference type="Proteomes" id="UP000184267">
    <property type="component" value="Unassembled WGS sequence"/>
</dbReference>
<name>A0A1M2W0V9_TRAPU</name>
<proteinExistence type="predicted"/>
<dbReference type="GO" id="GO:0016973">
    <property type="term" value="P:poly(A)+ mRNA export from nucleus"/>
    <property type="evidence" value="ECO:0007669"/>
    <property type="project" value="TreeGrafter"/>
</dbReference>
<gene>
    <name evidence="3" type="ORF">TRAPUB_10045</name>
</gene>